<dbReference type="GO" id="GO:0006355">
    <property type="term" value="P:regulation of DNA-templated transcription"/>
    <property type="evidence" value="ECO:0007669"/>
    <property type="project" value="InterPro"/>
</dbReference>
<accession>A0A834ZSP8</accession>
<proteinExistence type="predicted"/>
<dbReference type="EMBL" id="JABCRI010000002">
    <property type="protein sequence ID" value="KAF8411000.1"/>
    <property type="molecule type" value="Genomic_DNA"/>
</dbReference>
<dbReference type="CDD" id="cd11444">
    <property type="entry name" value="bHLH_AtIBH1_like"/>
    <property type="match status" value="1"/>
</dbReference>
<dbReference type="PANTHER" id="PTHR33124">
    <property type="entry name" value="TRANSCRIPTION FACTOR IBH1-LIKE 1"/>
    <property type="match status" value="1"/>
</dbReference>
<name>A0A834ZSP8_TETSI</name>
<dbReference type="InterPro" id="IPR044660">
    <property type="entry name" value="IBH1-like"/>
</dbReference>
<feature type="region of interest" description="Disordered" evidence="5">
    <location>
        <begin position="1"/>
        <end position="69"/>
    </location>
</feature>
<evidence type="ECO:0000256" key="1">
    <source>
        <dbReference type="ARBA" id="ARBA00004123"/>
    </source>
</evidence>
<evidence type="ECO:0000313" key="7">
    <source>
        <dbReference type="Proteomes" id="UP000655225"/>
    </source>
</evidence>
<dbReference type="AlphaFoldDB" id="A0A834ZSP8"/>
<keyword evidence="2" id="KW-0805">Transcription regulation</keyword>
<keyword evidence="3" id="KW-0804">Transcription</keyword>
<dbReference type="InterPro" id="IPR044549">
    <property type="entry name" value="bHLH_AtIBH1-like"/>
</dbReference>
<dbReference type="OMA" id="QRREECM"/>
<keyword evidence="7" id="KW-1185">Reference proteome</keyword>
<organism evidence="6 7">
    <name type="scientific">Tetracentron sinense</name>
    <name type="common">Spur-leaf</name>
    <dbReference type="NCBI Taxonomy" id="13715"/>
    <lineage>
        <taxon>Eukaryota</taxon>
        <taxon>Viridiplantae</taxon>
        <taxon>Streptophyta</taxon>
        <taxon>Embryophyta</taxon>
        <taxon>Tracheophyta</taxon>
        <taxon>Spermatophyta</taxon>
        <taxon>Magnoliopsida</taxon>
        <taxon>Trochodendrales</taxon>
        <taxon>Trochodendraceae</taxon>
        <taxon>Tetracentron</taxon>
    </lineage>
</organism>
<dbReference type="OrthoDB" id="1363133at2759"/>
<dbReference type="Proteomes" id="UP000655225">
    <property type="component" value="Unassembled WGS sequence"/>
</dbReference>
<evidence type="ECO:0000313" key="6">
    <source>
        <dbReference type="EMBL" id="KAF8411000.1"/>
    </source>
</evidence>
<protein>
    <submittedName>
        <fullName evidence="6">Uncharacterized protein</fullName>
    </submittedName>
</protein>
<sequence>MEEITQSHEISTTFPRRERISKQGCEMGHAVHQSSNGVHRRRRSSIQKKLPRRQRNAKSQENGDEKGGIERRIMALQRIIPGGESLGIDKLFQETAGYILALQGQVKAMNVLASFFEELQKETRKLGE</sequence>
<gene>
    <name evidence="6" type="ORF">HHK36_003539</name>
</gene>
<comment type="subcellular location">
    <subcellularLocation>
        <location evidence="1">Nucleus</location>
    </subcellularLocation>
</comment>
<keyword evidence="4" id="KW-0539">Nucleus</keyword>
<feature type="compositionally biased region" description="Basic residues" evidence="5">
    <location>
        <begin position="38"/>
        <end position="56"/>
    </location>
</feature>
<dbReference type="PANTHER" id="PTHR33124:SF43">
    <property type="entry name" value="TRANSCRIPTION FACTOR PAR2"/>
    <property type="match status" value="1"/>
</dbReference>
<evidence type="ECO:0000256" key="5">
    <source>
        <dbReference type="SAM" id="MobiDB-lite"/>
    </source>
</evidence>
<dbReference type="GO" id="GO:0005634">
    <property type="term" value="C:nucleus"/>
    <property type="evidence" value="ECO:0007669"/>
    <property type="project" value="UniProtKB-SubCell"/>
</dbReference>
<evidence type="ECO:0000256" key="4">
    <source>
        <dbReference type="ARBA" id="ARBA00023242"/>
    </source>
</evidence>
<comment type="caution">
    <text evidence="6">The sequence shown here is derived from an EMBL/GenBank/DDBJ whole genome shotgun (WGS) entry which is preliminary data.</text>
</comment>
<evidence type="ECO:0000256" key="3">
    <source>
        <dbReference type="ARBA" id="ARBA00023163"/>
    </source>
</evidence>
<reference evidence="6 7" key="1">
    <citation type="submission" date="2020-04" db="EMBL/GenBank/DDBJ databases">
        <title>Plant Genome Project.</title>
        <authorList>
            <person name="Zhang R.-G."/>
        </authorList>
    </citation>
    <scope>NUCLEOTIDE SEQUENCE [LARGE SCALE GENOMIC DNA]</scope>
    <source>
        <strain evidence="6">YNK0</strain>
        <tissue evidence="6">Leaf</tissue>
    </source>
</reference>
<evidence type="ECO:0000256" key="2">
    <source>
        <dbReference type="ARBA" id="ARBA00023015"/>
    </source>
</evidence>